<dbReference type="EMBL" id="CAJPIN010018731">
    <property type="protein sequence ID" value="CAG2062120.1"/>
    <property type="molecule type" value="Genomic_DNA"/>
</dbReference>
<protein>
    <submittedName>
        <fullName evidence="1">Uncharacterized protein</fullName>
    </submittedName>
</protein>
<accession>A0ABN7P9J0</accession>
<evidence type="ECO:0000313" key="1">
    <source>
        <dbReference type="EMBL" id="CAG2062120.1"/>
    </source>
</evidence>
<comment type="caution">
    <text evidence="1">The sequence shown here is derived from an EMBL/GenBank/DDBJ whole genome shotgun (WGS) entry which is preliminary data.</text>
</comment>
<evidence type="ECO:0000313" key="2">
    <source>
        <dbReference type="Proteomes" id="UP001153148"/>
    </source>
</evidence>
<keyword evidence="2" id="KW-1185">Reference proteome</keyword>
<sequence length="81" mass="8894">MTLITMTTSSPKSTAVLETRTRVAAEVPAECAEGWVDPHPRWVVEEDALVAEAGWARDQALGLLQGAWEDLLPRVEWAHVA</sequence>
<organism evidence="1 2">
    <name type="scientific">Timema podura</name>
    <name type="common">Walking stick</name>
    <dbReference type="NCBI Taxonomy" id="61482"/>
    <lineage>
        <taxon>Eukaryota</taxon>
        <taxon>Metazoa</taxon>
        <taxon>Ecdysozoa</taxon>
        <taxon>Arthropoda</taxon>
        <taxon>Hexapoda</taxon>
        <taxon>Insecta</taxon>
        <taxon>Pterygota</taxon>
        <taxon>Neoptera</taxon>
        <taxon>Polyneoptera</taxon>
        <taxon>Phasmatodea</taxon>
        <taxon>Timematodea</taxon>
        <taxon>Timematoidea</taxon>
        <taxon>Timematidae</taxon>
        <taxon>Timema</taxon>
    </lineage>
</organism>
<dbReference type="Proteomes" id="UP001153148">
    <property type="component" value="Unassembled WGS sequence"/>
</dbReference>
<reference evidence="1" key="1">
    <citation type="submission" date="2021-03" db="EMBL/GenBank/DDBJ databases">
        <authorList>
            <person name="Tran Van P."/>
        </authorList>
    </citation>
    <scope>NUCLEOTIDE SEQUENCE</scope>
</reference>
<gene>
    <name evidence="1" type="ORF">TPAB3V08_LOCUS9073</name>
</gene>
<proteinExistence type="predicted"/>
<name>A0ABN7P9J0_TIMPD</name>